<dbReference type="RefSeq" id="WP_121432337.1">
    <property type="nucleotide sequence ID" value="NZ_RBWU01000001.1"/>
</dbReference>
<dbReference type="GO" id="GO:0003700">
    <property type="term" value="F:DNA-binding transcription factor activity"/>
    <property type="evidence" value="ECO:0007669"/>
    <property type="project" value="InterPro"/>
</dbReference>
<evidence type="ECO:0000259" key="6">
    <source>
        <dbReference type="PROSITE" id="PS50937"/>
    </source>
</evidence>
<dbReference type="Gene3D" id="1.10.1660.10">
    <property type="match status" value="1"/>
</dbReference>
<keyword evidence="1" id="KW-0678">Repressor</keyword>
<dbReference type="GO" id="GO:0003677">
    <property type="term" value="F:DNA binding"/>
    <property type="evidence" value="ECO:0007669"/>
    <property type="project" value="UniProtKB-KW"/>
</dbReference>
<evidence type="ECO:0000313" key="7">
    <source>
        <dbReference type="EMBL" id="RKS78714.1"/>
    </source>
</evidence>
<keyword evidence="4" id="KW-0804">Transcription</keyword>
<dbReference type="Proteomes" id="UP000274601">
    <property type="component" value="Unassembled WGS sequence"/>
</dbReference>
<evidence type="ECO:0000256" key="2">
    <source>
        <dbReference type="ARBA" id="ARBA00023015"/>
    </source>
</evidence>
<feature type="region of interest" description="Disordered" evidence="5">
    <location>
        <begin position="117"/>
        <end position="159"/>
    </location>
</feature>
<evidence type="ECO:0000256" key="4">
    <source>
        <dbReference type="ARBA" id="ARBA00023163"/>
    </source>
</evidence>
<dbReference type="InterPro" id="IPR047057">
    <property type="entry name" value="MerR_fam"/>
</dbReference>
<keyword evidence="3 7" id="KW-0238">DNA-binding</keyword>
<keyword evidence="2" id="KW-0805">Transcription regulation</keyword>
<dbReference type="OrthoDB" id="5296483at2"/>
<keyword evidence="8" id="KW-1185">Reference proteome</keyword>
<dbReference type="Pfam" id="PF13411">
    <property type="entry name" value="MerR_1"/>
    <property type="match status" value="1"/>
</dbReference>
<evidence type="ECO:0000256" key="5">
    <source>
        <dbReference type="SAM" id="MobiDB-lite"/>
    </source>
</evidence>
<dbReference type="AlphaFoldDB" id="A0A495QXF9"/>
<organism evidence="7 8">
    <name type="scientific">Actinomadura pelletieri DSM 43383</name>
    <dbReference type="NCBI Taxonomy" id="1120940"/>
    <lineage>
        <taxon>Bacteria</taxon>
        <taxon>Bacillati</taxon>
        <taxon>Actinomycetota</taxon>
        <taxon>Actinomycetes</taxon>
        <taxon>Streptosporangiales</taxon>
        <taxon>Thermomonosporaceae</taxon>
        <taxon>Actinomadura</taxon>
    </lineage>
</organism>
<accession>A0A495QXF9</accession>
<protein>
    <submittedName>
        <fullName evidence="7">DNA-binding transcriptional MerR regulator</fullName>
    </submittedName>
</protein>
<evidence type="ECO:0000256" key="3">
    <source>
        <dbReference type="ARBA" id="ARBA00023125"/>
    </source>
</evidence>
<sequence>MRISDAAAAAGTTPRALRFYEQRGLLPPPSRTSGGQRRYGPREVARVRTIRRLLAVGLTIEDLRHCAHLLHLLEADDPTGGGCRQGSGIAQRRLDALNSEITRLTHLRDALAAQMNLTGQNTSNSPTQTPRNSRAAETEPRPPQPAEHSDNLLRAAPRA</sequence>
<dbReference type="EMBL" id="RBWU01000001">
    <property type="protein sequence ID" value="RKS78714.1"/>
    <property type="molecule type" value="Genomic_DNA"/>
</dbReference>
<dbReference type="PANTHER" id="PTHR30204">
    <property type="entry name" value="REDOX-CYCLING DRUG-SENSING TRANSCRIPTIONAL ACTIVATOR SOXR"/>
    <property type="match status" value="1"/>
</dbReference>
<dbReference type="InterPro" id="IPR009061">
    <property type="entry name" value="DNA-bd_dom_put_sf"/>
</dbReference>
<evidence type="ECO:0000313" key="8">
    <source>
        <dbReference type="Proteomes" id="UP000274601"/>
    </source>
</evidence>
<proteinExistence type="predicted"/>
<comment type="caution">
    <text evidence="7">The sequence shown here is derived from an EMBL/GenBank/DDBJ whole genome shotgun (WGS) entry which is preliminary data.</text>
</comment>
<dbReference type="PANTHER" id="PTHR30204:SF69">
    <property type="entry name" value="MERR-FAMILY TRANSCRIPTIONAL REGULATOR"/>
    <property type="match status" value="1"/>
</dbReference>
<gene>
    <name evidence="7" type="ORF">BZB76_0142</name>
</gene>
<dbReference type="InterPro" id="IPR000551">
    <property type="entry name" value="MerR-type_HTH_dom"/>
</dbReference>
<dbReference type="PROSITE" id="PS50937">
    <property type="entry name" value="HTH_MERR_2"/>
    <property type="match status" value="1"/>
</dbReference>
<dbReference type="SMART" id="SM00422">
    <property type="entry name" value="HTH_MERR"/>
    <property type="match status" value="1"/>
</dbReference>
<reference evidence="7 8" key="1">
    <citation type="submission" date="2018-10" db="EMBL/GenBank/DDBJ databases">
        <title>Genomic Encyclopedia of Archaeal and Bacterial Type Strains, Phase II (KMG-II): from individual species to whole genera.</title>
        <authorList>
            <person name="Goeker M."/>
        </authorList>
    </citation>
    <scope>NUCLEOTIDE SEQUENCE [LARGE SCALE GENOMIC DNA]</scope>
    <source>
        <strain evidence="7 8">DSM 43383</strain>
    </source>
</reference>
<feature type="domain" description="HTH merR-type" evidence="6">
    <location>
        <begin position="1"/>
        <end position="69"/>
    </location>
</feature>
<dbReference type="PRINTS" id="PR00040">
    <property type="entry name" value="HTHMERR"/>
</dbReference>
<name>A0A495QXF9_9ACTN</name>
<feature type="compositionally biased region" description="Polar residues" evidence="5">
    <location>
        <begin position="117"/>
        <end position="132"/>
    </location>
</feature>
<dbReference type="SUPFAM" id="SSF46955">
    <property type="entry name" value="Putative DNA-binding domain"/>
    <property type="match status" value="1"/>
</dbReference>
<evidence type="ECO:0000256" key="1">
    <source>
        <dbReference type="ARBA" id="ARBA00022491"/>
    </source>
</evidence>